<evidence type="ECO:0000313" key="2">
    <source>
        <dbReference type="Proteomes" id="UP001419910"/>
    </source>
</evidence>
<comment type="caution">
    <text evidence="1">The sequence shown here is derived from an EMBL/GenBank/DDBJ whole genome shotgun (WGS) entry which is preliminary data.</text>
</comment>
<dbReference type="SUPFAM" id="SSF53955">
    <property type="entry name" value="Lysozyme-like"/>
    <property type="match status" value="1"/>
</dbReference>
<gene>
    <name evidence="1" type="ORF">ABC974_11695</name>
</gene>
<protein>
    <submittedName>
        <fullName evidence="1">Lytic transglycosylase domain-containing protein</fullName>
    </submittedName>
</protein>
<name>A0ABU9Y3E8_9SPHN</name>
<dbReference type="Proteomes" id="UP001419910">
    <property type="component" value="Unassembled WGS sequence"/>
</dbReference>
<evidence type="ECO:0000313" key="1">
    <source>
        <dbReference type="EMBL" id="MEN2790292.1"/>
    </source>
</evidence>
<accession>A0ABU9Y3E8</accession>
<keyword evidence="2" id="KW-1185">Reference proteome</keyword>
<dbReference type="RefSeq" id="WP_343889031.1">
    <property type="nucleotide sequence ID" value="NZ_BAAAEH010000016.1"/>
</dbReference>
<sequence>MNHTGCPFSNRGRLKSLLRVGCLGVVFTVSTGATASAAMAKPSDGEIARCIARAAGGKDWLAKTLWGLRDQEGGWVGAEILNTNGSHDLGPLQINSWWVPRLAAVLRQPEQDVRAWLKFDACFNADVARWIFLSDLRSTGDYWAAIGVYHSPTAWRQRQYALSVAGHLTRRFGPAIFSERPLGLGGASAALTPQSPDLPANEARRERILGFGVVARSAASEVKD</sequence>
<organism evidence="1 2">
    <name type="scientific">Sphingomonas oligophenolica</name>
    <dbReference type="NCBI Taxonomy" id="301154"/>
    <lineage>
        <taxon>Bacteria</taxon>
        <taxon>Pseudomonadati</taxon>
        <taxon>Pseudomonadota</taxon>
        <taxon>Alphaproteobacteria</taxon>
        <taxon>Sphingomonadales</taxon>
        <taxon>Sphingomonadaceae</taxon>
        <taxon>Sphingomonas</taxon>
    </lineage>
</organism>
<dbReference type="CDD" id="cd13400">
    <property type="entry name" value="LT_IagB-like"/>
    <property type="match status" value="1"/>
</dbReference>
<reference evidence="1 2" key="1">
    <citation type="submission" date="2024-05" db="EMBL/GenBank/DDBJ databases">
        <authorList>
            <person name="Liu Q."/>
            <person name="Xin Y.-H."/>
        </authorList>
    </citation>
    <scope>NUCLEOTIDE SEQUENCE [LARGE SCALE GENOMIC DNA]</scope>
    <source>
        <strain evidence="1 2">CGMCC 1.10181</strain>
    </source>
</reference>
<dbReference type="InterPro" id="IPR023346">
    <property type="entry name" value="Lysozyme-like_dom_sf"/>
</dbReference>
<dbReference type="EMBL" id="JBDIME010000008">
    <property type="protein sequence ID" value="MEN2790292.1"/>
    <property type="molecule type" value="Genomic_DNA"/>
</dbReference>
<proteinExistence type="predicted"/>